<keyword evidence="2 7" id="KW-0698">rRNA processing</keyword>
<evidence type="ECO:0000256" key="2">
    <source>
        <dbReference type="ARBA" id="ARBA00022552"/>
    </source>
</evidence>
<feature type="binding site" evidence="7">
    <location>
        <position position="56"/>
    </location>
    <ligand>
        <name>ATP</name>
        <dbReference type="ChEBI" id="CHEBI:30616"/>
    </ligand>
</feature>
<proteinExistence type="inferred from homology"/>
<keyword evidence="4 7" id="KW-0547">Nucleotide-binding</keyword>
<evidence type="ECO:0000313" key="10">
    <source>
        <dbReference type="Proteomes" id="UP000014071"/>
    </source>
</evidence>
<dbReference type="GeneID" id="24106724"/>
<dbReference type="EC" id="2.7.4.3" evidence="7"/>
<evidence type="ECO:0000256" key="3">
    <source>
        <dbReference type="ARBA" id="ARBA00022679"/>
    </source>
</evidence>
<keyword evidence="1 7" id="KW-0690">Ribosome biogenesis</keyword>
<dbReference type="GO" id="GO:0005737">
    <property type="term" value="C:cytoplasm"/>
    <property type="evidence" value="ECO:0007669"/>
    <property type="project" value="UniProtKB-SubCell"/>
</dbReference>
<feature type="binding site" evidence="7">
    <location>
        <position position="61"/>
    </location>
    <ligand>
        <name>ATP</name>
        <dbReference type="ChEBI" id="CHEBI:30616"/>
    </ligand>
</feature>
<dbReference type="GO" id="GO:0004017">
    <property type="term" value="F:AMP kinase activity"/>
    <property type="evidence" value="ECO:0007669"/>
    <property type="project" value="UniProtKB-UniRule"/>
</dbReference>
<sequence length="257" mass="29339">MLQNFFFPHLDPSHLRNRRSFLSLFTSYADRTNAAQRSTEIMVRSYPNIVITGTPGTGKSTHSSLLVSTYSPPSSGSSSSSHPLRQIDVGMLVKKEGFYTEYLEEWQSYEVNEDQLLDHLEPLTGTKAPEPLDSDEFDQQDLERAKSLGEDAEERGGLVLDWHTCDVWPERWVDLVVVLRCDHGVLWQRLEKRGYTLKKIQENNEAEIMGVVADDARSSYPAEAVVELQSQESGDVEENVERIIQWIHAWRQARGLE</sequence>
<evidence type="ECO:0000256" key="7">
    <source>
        <dbReference type="HAMAP-Rule" id="MF_03173"/>
    </source>
</evidence>
<gene>
    <name evidence="9" type="ORF">PHSY_001425</name>
</gene>
<feature type="compositionally biased region" description="Polar residues" evidence="8">
    <location>
        <begin position="57"/>
        <end position="70"/>
    </location>
</feature>
<feature type="binding site" evidence="7">
    <location>
        <position position="59"/>
    </location>
    <ligand>
        <name>ATP</name>
        <dbReference type="ChEBI" id="CHEBI:30616"/>
    </ligand>
</feature>
<feature type="compositionally biased region" description="Low complexity" evidence="8">
    <location>
        <begin position="71"/>
        <end position="81"/>
    </location>
</feature>
<dbReference type="GO" id="GO:0005524">
    <property type="term" value="F:ATP binding"/>
    <property type="evidence" value="ECO:0007669"/>
    <property type="project" value="UniProtKB-KW"/>
</dbReference>
<dbReference type="SUPFAM" id="SSF52540">
    <property type="entry name" value="P-loop containing nucleoside triphosphate hydrolases"/>
    <property type="match status" value="1"/>
</dbReference>
<evidence type="ECO:0000256" key="8">
    <source>
        <dbReference type="SAM" id="MobiDB-lite"/>
    </source>
</evidence>
<dbReference type="RefSeq" id="XP_012187445.1">
    <property type="nucleotide sequence ID" value="XM_012332055.1"/>
</dbReference>
<evidence type="ECO:0000256" key="6">
    <source>
        <dbReference type="ARBA" id="ARBA00022840"/>
    </source>
</evidence>
<dbReference type="Pfam" id="PF13238">
    <property type="entry name" value="AAA_18"/>
    <property type="match status" value="1"/>
</dbReference>
<dbReference type="GO" id="GO:0006364">
    <property type="term" value="P:rRNA processing"/>
    <property type="evidence" value="ECO:0007669"/>
    <property type="project" value="UniProtKB-KW"/>
</dbReference>
<dbReference type="HAMAP" id="MF_00039">
    <property type="entry name" value="Adenylate_kinase_AK6"/>
    <property type="match status" value="1"/>
</dbReference>
<dbReference type="GO" id="GO:0005634">
    <property type="term" value="C:nucleus"/>
    <property type="evidence" value="ECO:0007669"/>
    <property type="project" value="UniProtKB-SubCell"/>
</dbReference>
<comment type="function">
    <text evidence="7">Broad-specificity nucleoside monophosphate (NMP) kinase that catalyzes the reversible transfer of the terminal phosphate group between nucleoside triphosphates and monophosphates. Has also ATPase activity. Involved in the late cytoplasmic maturation steps of the 40S ribosomal particles, specifically 18S rRNA maturation. While NMP activity is not required for ribosome maturation, ATPase activity is. Associates transiently with small ribosomal subunit protein uS11. ATP hydrolysis breaks the interaction with uS11. May temporarily remove uS11 from the ribosome to enable a conformational change of the ribosomal RNA that is needed for the final maturation step of the small ribosomal subunit. Its NMP activity may have a role in nuclear energy homeostasis.</text>
</comment>
<keyword evidence="7" id="KW-0963">Cytoplasm</keyword>
<name>R9NYK7_PSEHS</name>
<dbReference type="HOGENOM" id="CLU_079096_3_1_1"/>
<dbReference type="InterPro" id="IPR020618">
    <property type="entry name" value="Adenyl_kinase_AK6"/>
</dbReference>
<feature type="binding site" evidence="7">
    <location>
        <position position="58"/>
    </location>
    <ligand>
        <name>ATP</name>
        <dbReference type="ChEBI" id="CHEBI:30616"/>
    </ligand>
</feature>
<evidence type="ECO:0000256" key="1">
    <source>
        <dbReference type="ARBA" id="ARBA00022517"/>
    </source>
</evidence>
<dbReference type="eggNOG" id="KOG3347">
    <property type="taxonomic scope" value="Eukaryota"/>
</dbReference>
<dbReference type="EMBL" id="DF238778">
    <property type="protein sequence ID" value="GAC93858.1"/>
    <property type="molecule type" value="Genomic_DNA"/>
</dbReference>
<feature type="region of interest" description="NMPbind" evidence="7">
    <location>
        <begin position="88"/>
        <end position="111"/>
    </location>
</feature>
<evidence type="ECO:0000256" key="4">
    <source>
        <dbReference type="ARBA" id="ARBA00022741"/>
    </source>
</evidence>
<comment type="subcellular location">
    <subcellularLocation>
        <location evidence="7">Cytoplasm</location>
    </subcellularLocation>
    <subcellularLocation>
        <location evidence="7">Nucleus</location>
    </subcellularLocation>
</comment>
<dbReference type="AlphaFoldDB" id="R9NYK7"/>
<dbReference type="Proteomes" id="UP000014071">
    <property type="component" value="Unassembled WGS sequence"/>
</dbReference>
<organism evidence="9 10">
    <name type="scientific">Pseudozyma hubeiensis (strain SY62)</name>
    <name type="common">Yeast</name>
    <dbReference type="NCBI Taxonomy" id="1305764"/>
    <lineage>
        <taxon>Eukaryota</taxon>
        <taxon>Fungi</taxon>
        <taxon>Dikarya</taxon>
        <taxon>Basidiomycota</taxon>
        <taxon>Ustilaginomycotina</taxon>
        <taxon>Ustilaginomycetes</taxon>
        <taxon>Ustilaginales</taxon>
        <taxon>Ustilaginaceae</taxon>
        <taxon>Pseudozyma</taxon>
    </lineage>
</organism>
<comment type="catalytic activity">
    <reaction evidence="7">
        <text>ATP + H2O = ADP + phosphate + H(+)</text>
        <dbReference type="Rhea" id="RHEA:13065"/>
        <dbReference type="ChEBI" id="CHEBI:15377"/>
        <dbReference type="ChEBI" id="CHEBI:15378"/>
        <dbReference type="ChEBI" id="CHEBI:30616"/>
        <dbReference type="ChEBI" id="CHEBI:43474"/>
        <dbReference type="ChEBI" id="CHEBI:456216"/>
    </reaction>
</comment>
<dbReference type="Gene3D" id="3.40.50.300">
    <property type="entry name" value="P-loop containing nucleotide triphosphate hydrolases"/>
    <property type="match status" value="1"/>
</dbReference>
<feature type="binding site" evidence="7">
    <location>
        <position position="60"/>
    </location>
    <ligand>
        <name>ATP</name>
        <dbReference type="ChEBI" id="CHEBI:30616"/>
    </ligand>
</feature>
<comment type="catalytic activity">
    <reaction evidence="7">
        <text>AMP + ATP = 2 ADP</text>
        <dbReference type="Rhea" id="RHEA:12973"/>
        <dbReference type="ChEBI" id="CHEBI:30616"/>
        <dbReference type="ChEBI" id="CHEBI:456215"/>
        <dbReference type="ChEBI" id="CHEBI:456216"/>
        <dbReference type="EC" id="2.7.4.3"/>
    </reaction>
</comment>
<dbReference type="PANTHER" id="PTHR12595:SF0">
    <property type="entry name" value="ADENYLATE KINASE ISOENZYME 6"/>
    <property type="match status" value="1"/>
</dbReference>
<comment type="caution">
    <text evidence="7">Lacks conserved residue(s) required for the propagation of feature annotation.</text>
</comment>
<comment type="similarity">
    <text evidence="7">Belongs to the adenylate kinase family. AK6 subfamily.</text>
</comment>
<keyword evidence="6 7" id="KW-0067">ATP-binding</keyword>
<feature type="region of interest" description="LID" evidence="7">
    <location>
        <begin position="192"/>
        <end position="202"/>
    </location>
</feature>
<keyword evidence="10" id="KW-1185">Reference proteome</keyword>
<keyword evidence="5 7" id="KW-0418">Kinase</keyword>
<evidence type="ECO:0000313" key="9">
    <source>
        <dbReference type="EMBL" id="GAC93858.1"/>
    </source>
</evidence>
<feature type="region of interest" description="Disordered" evidence="8">
    <location>
        <begin position="54"/>
        <end position="83"/>
    </location>
</feature>
<comment type="subunit">
    <text evidence="7">Interacts with small ribosomal subunit protein uS11. Not a structural component of 43S pre-ribosomes, but transiently interacts with them by binding to uS11.</text>
</comment>
<accession>R9NYK7</accession>
<dbReference type="FunFam" id="3.40.50.300:FF:003910">
    <property type="entry name" value="Adenylate kinase isoenzyme 6 homolog"/>
    <property type="match status" value="1"/>
</dbReference>
<dbReference type="PANTHER" id="PTHR12595">
    <property type="entry name" value="POS9-ACTIVATING FACTOR FAP7-RELATED"/>
    <property type="match status" value="1"/>
</dbReference>
<dbReference type="GO" id="GO:0016887">
    <property type="term" value="F:ATP hydrolysis activity"/>
    <property type="evidence" value="ECO:0007669"/>
    <property type="project" value="UniProtKB-UniRule"/>
</dbReference>
<dbReference type="InterPro" id="IPR027417">
    <property type="entry name" value="P-loop_NTPase"/>
</dbReference>
<evidence type="ECO:0000256" key="5">
    <source>
        <dbReference type="ARBA" id="ARBA00022777"/>
    </source>
</evidence>
<protein>
    <recommendedName>
        <fullName evidence="7">Adenylate kinase isoenzyme 6 homolog</fullName>
        <shortName evidence="7">AK6</shortName>
        <ecNumber evidence="7">2.7.4.3</ecNumber>
    </recommendedName>
    <alternativeName>
        <fullName evidence="7">Dual activity adenylate kinase/ATPase</fullName>
        <shortName evidence="7">AK/ATPase</shortName>
    </alternativeName>
</protein>
<dbReference type="OrthoDB" id="10251185at2759"/>
<keyword evidence="3 7" id="KW-0808">Transferase</keyword>
<reference evidence="10" key="1">
    <citation type="journal article" date="2013" name="Genome Announc.">
        <title>Draft genome sequence of the basidiomycetous yeast-like fungus Pseudozyma hubeiensis SY62, which produces an abundant amount of the biosurfactant mannosylerythritol lipids.</title>
        <authorList>
            <person name="Konishi M."/>
            <person name="Hatada Y."/>
            <person name="Horiuchi J."/>
        </authorList>
    </citation>
    <scope>NUCLEOTIDE SEQUENCE [LARGE SCALE GENOMIC DNA]</scope>
    <source>
        <strain evidence="10">SY62</strain>
    </source>
</reference>
<keyword evidence="7" id="KW-0539">Nucleus</keyword>
<dbReference type="STRING" id="1305764.R9NYK7"/>
<dbReference type="GO" id="GO:0042274">
    <property type="term" value="P:ribosomal small subunit biogenesis"/>
    <property type="evidence" value="ECO:0007669"/>
    <property type="project" value="UniProtKB-UniRule"/>
</dbReference>
<feature type="binding site" evidence="7">
    <location>
        <position position="193"/>
    </location>
    <ligand>
        <name>ATP</name>
        <dbReference type="ChEBI" id="CHEBI:30616"/>
    </ligand>
</feature>